<proteinExistence type="predicted"/>
<keyword evidence="2" id="KW-0472">Membrane</keyword>
<evidence type="ECO:0000313" key="3">
    <source>
        <dbReference type="EMBL" id="QPK82493.1"/>
    </source>
</evidence>
<evidence type="ECO:0000256" key="1">
    <source>
        <dbReference type="SAM" id="MobiDB-lite"/>
    </source>
</evidence>
<gene>
    <name evidence="3" type="ORF">G7Y29_06240</name>
</gene>
<dbReference type="RefSeq" id="WP_165003828.1">
    <property type="nucleotide sequence ID" value="NZ_CP064955.1"/>
</dbReference>
<sequence>MTNPNNSDPNGFSHPEGYSEYNPQPEAGNHHGVGDNGTYGPDFNSPLGNGYGTSNPDSAFSNDYASYGPAGAAGYGAPVQEQNGMALAALIVGIIALFSIFFAPVAALAGIAAIILGVLGLRKAKAMAPGNNRRGMSIAGIVTGAIALLLAIALMAFLGTVINEMVNSGLVEQCEHLQNDPEAFEACVTDFMENDPDSPLNTQGSSQ</sequence>
<dbReference type="AlphaFoldDB" id="A0A7T0KKM7"/>
<name>A0A7T0KKM7_9CORY</name>
<feature type="compositionally biased region" description="Polar residues" evidence="1">
    <location>
        <begin position="1"/>
        <end position="10"/>
    </location>
</feature>
<evidence type="ECO:0000313" key="4">
    <source>
        <dbReference type="Proteomes" id="UP000594586"/>
    </source>
</evidence>
<feature type="transmembrane region" description="Helical" evidence="2">
    <location>
        <begin position="85"/>
        <end position="118"/>
    </location>
</feature>
<feature type="transmembrane region" description="Helical" evidence="2">
    <location>
        <begin position="138"/>
        <end position="162"/>
    </location>
</feature>
<keyword evidence="4" id="KW-1185">Reference proteome</keyword>
<reference evidence="3 4" key="1">
    <citation type="submission" date="2020-11" db="EMBL/GenBank/DDBJ databases">
        <title>Corynebacterium sp. MC1420.</title>
        <authorList>
            <person name="Zhou J."/>
        </authorList>
    </citation>
    <scope>NUCLEOTIDE SEQUENCE [LARGE SCALE GENOMIC DNA]</scope>
    <source>
        <strain evidence="3 4">MC1420</strain>
    </source>
</reference>
<keyword evidence="2" id="KW-0812">Transmembrane</keyword>
<dbReference type="Proteomes" id="UP000594586">
    <property type="component" value="Chromosome"/>
</dbReference>
<dbReference type="EMBL" id="CP064955">
    <property type="protein sequence ID" value="QPK82493.1"/>
    <property type="molecule type" value="Genomic_DNA"/>
</dbReference>
<dbReference type="KEGG" id="cqn:G7Y29_06240"/>
<protein>
    <submittedName>
        <fullName evidence="3">DUF4190 domain-containing protein</fullName>
    </submittedName>
</protein>
<feature type="region of interest" description="Disordered" evidence="1">
    <location>
        <begin position="1"/>
        <end position="39"/>
    </location>
</feature>
<evidence type="ECO:0000256" key="2">
    <source>
        <dbReference type="SAM" id="Phobius"/>
    </source>
</evidence>
<accession>A0A7T0KKM7</accession>
<organism evidence="3 4">
    <name type="scientific">Corynebacterium qintianiae</name>
    <dbReference type="NCBI Taxonomy" id="2709392"/>
    <lineage>
        <taxon>Bacteria</taxon>
        <taxon>Bacillati</taxon>
        <taxon>Actinomycetota</taxon>
        <taxon>Actinomycetes</taxon>
        <taxon>Mycobacteriales</taxon>
        <taxon>Corynebacteriaceae</taxon>
        <taxon>Corynebacterium</taxon>
    </lineage>
</organism>
<keyword evidence="2" id="KW-1133">Transmembrane helix</keyword>